<keyword evidence="9 13" id="KW-0812">Transmembrane</keyword>
<organism evidence="15 16">
    <name type="scientific">Salinimonas iocasae</name>
    <dbReference type="NCBI Taxonomy" id="2572577"/>
    <lineage>
        <taxon>Bacteria</taxon>
        <taxon>Pseudomonadati</taxon>
        <taxon>Pseudomonadota</taxon>
        <taxon>Gammaproteobacteria</taxon>
        <taxon>Alteromonadales</taxon>
        <taxon>Alteromonadaceae</taxon>
        <taxon>Alteromonas/Salinimonas group</taxon>
        <taxon>Salinimonas</taxon>
    </lineage>
</organism>
<dbReference type="EMBL" id="CP039852">
    <property type="protein sequence ID" value="QCZ95001.1"/>
    <property type="molecule type" value="Genomic_DNA"/>
</dbReference>
<evidence type="ECO:0000256" key="13">
    <source>
        <dbReference type="SAM" id="Phobius"/>
    </source>
</evidence>
<dbReference type="NCBIfam" id="NF003962">
    <property type="entry name" value="PRK05454.2-5"/>
    <property type="match status" value="1"/>
</dbReference>
<feature type="transmembrane region" description="Helical" evidence="13">
    <location>
        <begin position="26"/>
        <end position="45"/>
    </location>
</feature>
<dbReference type="Proteomes" id="UP000304912">
    <property type="component" value="Chromosome"/>
</dbReference>
<keyword evidence="16" id="KW-1185">Reference proteome</keyword>
<dbReference type="InterPro" id="IPR050321">
    <property type="entry name" value="Glycosyltr_2/OpgH_subfam"/>
</dbReference>
<evidence type="ECO:0000256" key="7">
    <source>
        <dbReference type="ARBA" id="ARBA00022676"/>
    </source>
</evidence>
<evidence type="ECO:0000256" key="2">
    <source>
        <dbReference type="ARBA" id="ARBA00005001"/>
    </source>
</evidence>
<comment type="subcellular location">
    <subcellularLocation>
        <location evidence="1">Cell inner membrane</location>
        <topology evidence="1">Multi-pass membrane protein</topology>
    </subcellularLocation>
</comment>
<dbReference type="PANTHER" id="PTHR43867">
    <property type="entry name" value="CELLULOSE SYNTHASE CATALYTIC SUBUNIT A [UDP-FORMING]"/>
    <property type="match status" value="1"/>
</dbReference>
<dbReference type="RefSeq" id="WP_139757731.1">
    <property type="nucleotide sequence ID" value="NZ_CP039852.1"/>
</dbReference>
<dbReference type="KEGG" id="salk:FBQ74_16630"/>
<keyword evidence="10 13" id="KW-1133">Transmembrane helix</keyword>
<accession>A0A5B7YH75</accession>
<feature type="transmembrane region" description="Helical" evidence="13">
    <location>
        <begin position="550"/>
        <end position="570"/>
    </location>
</feature>
<evidence type="ECO:0000256" key="3">
    <source>
        <dbReference type="ARBA" id="ARBA00009337"/>
    </source>
</evidence>
<dbReference type="InterPro" id="IPR001173">
    <property type="entry name" value="Glyco_trans_2-like"/>
</dbReference>
<evidence type="ECO:0000256" key="4">
    <source>
        <dbReference type="ARBA" id="ARBA00020585"/>
    </source>
</evidence>
<feature type="region of interest" description="Disordered" evidence="12">
    <location>
        <begin position="611"/>
        <end position="646"/>
    </location>
</feature>
<evidence type="ECO:0000313" key="16">
    <source>
        <dbReference type="Proteomes" id="UP000304912"/>
    </source>
</evidence>
<name>A0A5B7YH75_9ALTE</name>
<feature type="transmembrane region" description="Helical" evidence="13">
    <location>
        <begin position="61"/>
        <end position="87"/>
    </location>
</feature>
<keyword evidence="6" id="KW-0997">Cell inner membrane</keyword>
<evidence type="ECO:0000256" key="6">
    <source>
        <dbReference type="ARBA" id="ARBA00022519"/>
    </source>
</evidence>
<proteinExistence type="inferred from homology"/>
<evidence type="ECO:0000256" key="1">
    <source>
        <dbReference type="ARBA" id="ARBA00004429"/>
    </source>
</evidence>
<sequence length="646" mass="73667">MSTSHSKAADRKNPNKLFTRARRFRLIIMLLLVLPTAALATYSLFEIFRPNQLTALEAGQLILAVTLFVWLSMAFWTAIIGFVLKLLHIDPLSLRRELKPAATADLLTKRHAIIMPVYNEDTRRIMVGFEACVREILATPDADKFDFYMLSDTRDSDLSKAERDGWQALTERLHEAKNRLFYRRREKNTGRKVGNVTDFCERWGAQYEGMIVLDADSVMSGSRMRDLARRLELNDDVALIQTIPMPVRQHSFFGRFVQFAAHLYSPMLATGLSFWQTDSANYWGHNAIIRVEPFMVHCGLPQVPGRAPFGGDILSHDFVEAALLRRAGWQCYLITDTDGSYEEVPANMIDYAIRDRRWVQGNIQHLGLLGIRGLKTTNRMHFLFGAFAYISSIILFAVLMLGTADAIIRATTLPDFFASRYQLFPDWPIAKEKMMLWTLWGTIALLFLPKILGILLAMIQRRKDFGGVFALFKGGTVELFMAVLIAPIMMFYHSYFVLSVLIGHKVRWDAQAREGRMVPWKDAFVYTRWMTLLATVWGAVTAWYTPTLFLWLLPVLTGMFIGAAVIRLTSSERFGLTCRRLGIFVIAEEHHENSSLVRVRKDMKSFSLSGNDAPVPALPTERHQAMPVQDFKKKPLPKRSALPVAR</sequence>
<evidence type="ECO:0000313" key="15">
    <source>
        <dbReference type="EMBL" id="QCZ95001.1"/>
    </source>
</evidence>
<feature type="transmembrane region" description="Helical" evidence="13">
    <location>
        <begin position="382"/>
        <end position="401"/>
    </location>
</feature>
<evidence type="ECO:0000256" key="9">
    <source>
        <dbReference type="ARBA" id="ARBA00022692"/>
    </source>
</evidence>
<dbReference type="Pfam" id="PF13632">
    <property type="entry name" value="Glyco_trans_2_3"/>
    <property type="match status" value="1"/>
</dbReference>
<dbReference type="PANTHER" id="PTHR43867:SF5">
    <property type="entry name" value="GLUCANS BIOSYNTHESIS GLUCOSYLTRANSFERASE H"/>
    <property type="match status" value="1"/>
</dbReference>
<evidence type="ECO:0000256" key="5">
    <source>
        <dbReference type="ARBA" id="ARBA00022475"/>
    </source>
</evidence>
<evidence type="ECO:0000256" key="10">
    <source>
        <dbReference type="ARBA" id="ARBA00022989"/>
    </source>
</evidence>
<dbReference type="NCBIfam" id="NF003958">
    <property type="entry name" value="PRK05454.2-1"/>
    <property type="match status" value="1"/>
</dbReference>
<dbReference type="Gene3D" id="3.90.550.10">
    <property type="entry name" value="Spore Coat Polysaccharide Biosynthesis Protein SpsA, Chain A"/>
    <property type="match status" value="1"/>
</dbReference>
<keyword evidence="5" id="KW-1003">Cell membrane</keyword>
<keyword evidence="8 15" id="KW-0808">Transferase</keyword>
<gene>
    <name evidence="15" type="primary">mdoH</name>
    <name evidence="15" type="ORF">FBQ74_16630</name>
</gene>
<protein>
    <recommendedName>
        <fullName evidence="4">Glucans biosynthesis glucosyltransferase H</fullName>
    </recommendedName>
</protein>
<evidence type="ECO:0000256" key="12">
    <source>
        <dbReference type="SAM" id="MobiDB-lite"/>
    </source>
</evidence>
<evidence type="ECO:0000256" key="11">
    <source>
        <dbReference type="ARBA" id="ARBA00023136"/>
    </source>
</evidence>
<evidence type="ECO:0000256" key="8">
    <source>
        <dbReference type="ARBA" id="ARBA00022679"/>
    </source>
</evidence>
<feature type="domain" description="Glycosyltransferase 2-like" evidence="14">
    <location>
        <begin position="211"/>
        <end position="445"/>
    </location>
</feature>
<dbReference type="CDD" id="cd04191">
    <property type="entry name" value="Glucan_BSP_MdoH"/>
    <property type="match status" value="1"/>
</dbReference>
<feature type="transmembrane region" description="Helical" evidence="13">
    <location>
        <begin position="523"/>
        <end position="544"/>
    </location>
</feature>
<dbReference type="GO" id="GO:0016758">
    <property type="term" value="F:hexosyltransferase activity"/>
    <property type="evidence" value="ECO:0007669"/>
    <property type="project" value="TreeGrafter"/>
</dbReference>
<dbReference type="AlphaFoldDB" id="A0A5B7YH75"/>
<feature type="transmembrane region" description="Helical" evidence="13">
    <location>
        <begin position="479"/>
        <end position="502"/>
    </location>
</feature>
<evidence type="ECO:0000259" key="14">
    <source>
        <dbReference type="Pfam" id="PF13632"/>
    </source>
</evidence>
<dbReference type="SUPFAM" id="SSF53448">
    <property type="entry name" value="Nucleotide-diphospho-sugar transferases"/>
    <property type="match status" value="1"/>
</dbReference>
<comment type="similarity">
    <text evidence="3">Belongs to the glycosyltransferase 2 family. OpgH subfamily.</text>
</comment>
<keyword evidence="11 13" id="KW-0472">Membrane</keyword>
<dbReference type="GO" id="GO:0005886">
    <property type="term" value="C:plasma membrane"/>
    <property type="evidence" value="ECO:0007669"/>
    <property type="project" value="UniProtKB-SubCell"/>
</dbReference>
<reference evidence="15 16" key="1">
    <citation type="submission" date="2019-04" db="EMBL/GenBank/DDBJ databases">
        <title>Salinimonas iocasae sp. nov., a halophilic bacterium isolated from the outer tube casing of tubeworms in Okinawa Trough.</title>
        <authorList>
            <person name="Zhang H."/>
            <person name="Wang H."/>
            <person name="Li C."/>
        </authorList>
    </citation>
    <scope>NUCLEOTIDE SEQUENCE [LARGE SCALE GENOMIC DNA]</scope>
    <source>
        <strain evidence="15 16">KX18D6</strain>
    </source>
</reference>
<dbReference type="InterPro" id="IPR029044">
    <property type="entry name" value="Nucleotide-diphossugar_trans"/>
</dbReference>
<feature type="transmembrane region" description="Helical" evidence="13">
    <location>
        <begin position="436"/>
        <end position="459"/>
    </location>
</feature>
<dbReference type="OrthoDB" id="9775281at2"/>
<comment type="pathway">
    <text evidence="2">Glycan metabolism; osmoregulated periplasmic glucan (OPG) biosynthesis.</text>
</comment>
<keyword evidence="7" id="KW-0328">Glycosyltransferase</keyword>